<evidence type="ECO:0000313" key="3">
    <source>
        <dbReference type="Proteomes" id="UP000031521"/>
    </source>
</evidence>
<name>A0A0B5DU27_9RHOB</name>
<evidence type="ECO:0000313" key="2">
    <source>
        <dbReference type="EMBL" id="AJE46642.1"/>
    </source>
</evidence>
<organism evidence="1 3">
    <name type="scientific">Celeribacter indicus</name>
    <dbReference type="NCBI Taxonomy" id="1208324"/>
    <lineage>
        <taxon>Bacteria</taxon>
        <taxon>Pseudomonadati</taxon>
        <taxon>Pseudomonadota</taxon>
        <taxon>Alphaproteobacteria</taxon>
        <taxon>Rhodobacterales</taxon>
        <taxon>Roseobacteraceae</taxon>
        <taxon>Celeribacter</taxon>
    </lineage>
</organism>
<dbReference type="EMBL" id="CP004393">
    <property type="protein sequence ID" value="AJE46642.1"/>
    <property type="molecule type" value="Genomic_DNA"/>
</dbReference>
<gene>
    <name evidence="1" type="ORF">P73_1854</name>
    <name evidence="2" type="ORF">P73_1927</name>
</gene>
<accession>A0A0B5DU27</accession>
<evidence type="ECO:0000313" key="1">
    <source>
        <dbReference type="EMBL" id="AJE46569.1"/>
    </source>
</evidence>
<dbReference type="KEGG" id="cid:P73_1927"/>
<dbReference type="OrthoDB" id="8452200at2"/>
<keyword evidence="3" id="KW-1185">Reference proteome</keyword>
<protein>
    <submittedName>
        <fullName evidence="1">Uncharacterized protein</fullName>
    </submittedName>
</protein>
<dbReference type="Proteomes" id="UP000031521">
    <property type="component" value="Chromosome"/>
</dbReference>
<reference evidence="1 3" key="1">
    <citation type="journal article" date="2014" name="Int. J. Syst. Evol. Microbiol.">
        <title>Celeribacter indicus sp. nov., a polycyclic aromatic hydrocarbon-degrading bacterium from deep-sea sediment and reclassification of Huaishuia halophila as Celeribacter halophilus comb. nov.</title>
        <authorList>
            <person name="Lai Q."/>
            <person name="Cao J."/>
            <person name="Yuan J."/>
            <person name="Li F."/>
            <person name="Shao Z."/>
        </authorList>
    </citation>
    <scope>NUCLEOTIDE SEQUENCE [LARGE SCALE GENOMIC DNA]</scope>
    <source>
        <strain evidence="1">P73</strain>
    </source>
</reference>
<proteinExistence type="predicted"/>
<dbReference type="STRING" id="1208324.P73_1854"/>
<reference evidence="1" key="2">
    <citation type="journal article" date="2015" name="Sci. Rep.">
        <title>Genomic and metabolic analysis of fluoranthene degradation pathway in Celeribacter indicus P73(T.).</title>
        <authorList>
            <person name="Cao J."/>
            <person name="Lai Q."/>
            <person name="Yuan J."/>
            <person name="Shao Z."/>
        </authorList>
    </citation>
    <scope>NUCLEOTIDE SEQUENCE</scope>
    <source>
        <strain evidence="1">P73</strain>
    </source>
</reference>
<dbReference type="KEGG" id="cid:P73_1854"/>
<dbReference type="RefSeq" id="WP_043869420.1">
    <property type="nucleotide sequence ID" value="NZ_CP004393.1"/>
</dbReference>
<dbReference type="EMBL" id="CP004393">
    <property type="protein sequence ID" value="AJE46569.1"/>
    <property type="molecule type" value="Genomic_DNA"/>
</dbReference>
<dbReference type="AlphaFoldDB" id="A0A0B5DU27"/>
<dbReference type="HOGENOM" id="CLU_1712365_0_0_5"/>
<sequence>MKVLGFRGDPKAPRYAVVSEVGGAYTLENAASDNKLSVPASIGEDADAERLDWLYREVLAIFDAHPGIAKVMIKQNEYTQSDTKAKRKSAHADAAVVLACAHRGIPVELKIYSSMPTTSKETKQHADTRVGKTDKYWDNKMADAVNAAWWGLRRP</sequence>